<dbReference type="Proteomes" id="UP001574673">
    <property type="component" value="Unassembled WGS sequence"/>
</dbReference>
<keyword evidence="2" id="KW-1185">Reference proteome</keyword>
<evidence type="ECO:0000313" key="2">
    <source>
        <dbReference type="Proteomes" id="UP001574673"/>
    </source>
</evidence>
<name>A0ABV4UCV5_9RHOO</name>
<organism evidence="1 2">
    <name type="scientific">Dentiradicibacter hellwigii</name>
    <dbReference type="NCBI Taxonomy" id="3149053"/>
    <lineage>
        <taxon>Bacteria</taxon>
        <taxon>Pseudomonadati</taxon>
        <taxon>Pseudomonadota</taxon>
        <taxon>Betaproteobacteria</taxon>
        <taxon>Rhodocyclales</taxon>
        <taxon>Rhodocyclaceae</taxon>
        <taxon>Dentiradicibacter</taxon>
    </lineage>
</organism>
<dbReference type="RefSeq" id="WP_418890616.1">
    <property type="nucleotide sequence ID" value="NZ_JBEUWX010000002.1"/>
</dbReference>
<evidence type="ECO:0000313" key="1">
    <source>
        <dbReference type="EMBL" id="MFA9949492.1"/>
    </source>
</evidence>
<gene>
    <name evidence="1" type="ORF">ABCS64_03975</name>
</gene>
<reference evidence="2" key="1">
    <citation type="submission" date="2024-06" db="EMBL/GenBank/DDBJ databases">
        <title>Radixoralia hellwigii gen. nov., sp nov., isolated from a root canal in the human oral cavity.</title>
        <authorList>
            <person name="Bartsch S."/>
            <person name="Wittmer A."/>
            <person name="Schulz A.-K."/>
            <person name="Neumann-Schaal M."/>
            <person name="Wolf J."/>
            <person name="Gronow S."/>
            <person name="Tennert C."/>
            <person name="Haecker G."/>
            <person name="Cieplik F."/>
            <person name="Al-Ahmad A."/>
        </authorList>
    </citation>
    <scope>NUCLEOTIDE SEQUENCE [LARGE SCALE GENOMIC DNA]</scope>
    <source>
        <strain evidence="2">Wk13</strain>
    </source>
</reference>
<dbReference type="EMBL" id="JBEUWX010000002">
    <property type="protein sequence ID" value="MFA9949492.1"/>
    <property type="molecule type" value="Genomic_DNA"/>
</dbReference>
<protein>
    <submittedName>
        <fullName evidence="1">Uncharacterized protein</fullName>
    </submittedName>
</protein>
<comment type="caution">
    <text evidence="1">The sequence shown here is derived from an EMBL/GenBank/DDBJ whole genome shotgun (WGS) entry which is preliminary data.</text>
</comment>
<accession>A0ABV4UCV5</accession>
<proteinExistence type="predicted"/>
<sequence length="110" mass="11720">MGWRDDSGWAAAREGTVGVGGTAGKAADETVDASVESVMQVQTLSQQKYGAGKTAVSYALVRLGQAEDGYPCGAINSMRLKIVGLGSFWGNSFKNKQELNGSMRLCRYSY</sequence>